<dbReference type="Gramene" id="MELO3C023736.2.1">
    <property type="protein sequence ID" value="MELO3C023736.2.1"/>
    <property type="gene ID" value="MELO3C023736.2"/>
</dbReference>
<keyword evidence="1" id="KW-0812">Transmembrane</keyword>
<evidence type="ECO:0000256" key="1">
    <source>
        <dbReference type="SAM" id="Phobius"/>
    </source>
</evidence>
<keyword evidence="1" id="KW-1133">Transmembrane helix</keyword>
<sequence length="78" mass="8809">MPVMALTLTLVIHDHLEEPAAVKSTVLLPQRRAPAAAARQTKIKVGIFPFSVFFFLIFFPVSFYVIDDPITHLKRDNT</sequence>
<keyword evidence="1" id="KW-0472">Membrane</keyword>
<protein>
    <submittedName>
        <fullName evidence="2">Uncharacterized protein</fullName>
    </submittedName>
</protein>
<reference evidence="2" key="1">
    <citation type="submission" date="2023-03" db="UniProtKB">
        <authorList>
            <consortium name="EnsemblPlants"/>
        </authorList>
    </citation>
    <scope>IDENTIFICATION</scope>
</reference>
<proteinExistence type="predicted"/>
<dbReference type="EnsemblPlants" id="MELO3C023736.2.1">
    <property type="protein sequence ID" value="MELO3C023736.2.1"/>
    <property type="gene ID" value="MELO3C023736.2"/>
</dbReference>
<evidence type="ECO:0000313" key="2">
    <source>
        <dbReference type="EnsemblPlants" id="MELO3C023736.2.1"/>
    </source>
</evidence>
<name>A0A9I9DTW2_CUCME</name>
<accession>A0A9I9DTW2</accession>
<feature type="transmembrane region" description="Helical" evidence="1">
    <location>
        <begin position="43"/>
        <end position="66"/>
    </location>
</feature>
<organism evidence="2">
    <name type="scientific">Cucumis melo</name>
    <name type="common">Muskmelon</name>
    <dbReference type="NCBI Taxonomy" id="3656"/>
    <lineage>
        <taxon>Eukaryota</taxon>
        <taxon>Viridiplantae</taxon>
        <taxon>Streptophyta</taxon>
        <taxon>Embryophyta</taxon>
        <taxon>Tracheophyta</taxon>
        <taxon>Spermatophyta</taxon>
        <taxon>Magnoliopsida</taxon>
        <taxon>eudicotyledons</taxon>
        <taxon>Gunneridae</taxon>
        <taxon>Pentapetalae</taxon>
        <taxon>rosids</taxon>
        <taxon>fabids</taxon>
        <taxon>Cucurbitales</taxon>
        <taxon>Cucurbitaceae</taxon>
        <taxon>Benincaseae</taxon>
        <taxon>Cucumis</taxon>
    </lineage>
</organism>
<dbReference type="AlphaFoldDB" id="A0A9I9DTW2"/>